<proteinExistence type="predicted"/>
<dbReference type="RefSeq" id="WP_172773078.1">
    <property type="nucleotide sequence ID" value="NZ_CAXVMQ010000094.1"/>
</dbReference>
<organism evidence="1 2">
    <name type="scientific">Phocaeicola vulgatus</name>
    <name type="common">Bacteroides vulgatus</name>
    <dbReference type="NCBI Taxonomy" id="821"/>
    <lineage>
        <taxon>Bacteria</taxon>
        <taxon>Pseudomonadati</taxon>
        <taxon>Bacteroidota</taxon>
        <taxon>Bacteroidia</taxon>
        <taxon>Bacteroidales</taxon>
        <taxon>Bacteroidaceae</taxon>
        <taxon>Phocaeicola</taxon>
    </lineage>
</organism>
<reference evidence="1 2" key="1">
    <citation type="submission" date="2020-04" db="EMBL/GenBank/DDBJ databases">
        <title>A novel gut-associated lysogenic phage, Bacteroides phage BV01, alters the host transcriptome and bile acid metabolism in Bacteroides vulgatus.</title>
        <authorList>
            <person name="Campbell D.E."/>
            <person name="Ly L."/>
            <person name="Ridlon J.M."/>
            <person name="Hsiao A."/>
            <person name="Degnan P.H."/>
        </authorList>
    </citation>
    <scope>NUCLEOTIDE SEQUENCE [LARGE SCALE GENOMIC DNA]</scope>
    <source>
        <strain evidence="1 2">VPI-4506</strain>
    </source>
</reference>
<accession>A0ABD6L9L0</accession>
<comment type="caution">
    <text evidence="1">The sequence shown here is derived from an EMBL/GenBank/DDBJ whole genome shotgun (WGS) entry which is preliminary data.</text>
</comment>
<evidence type="ECO:0000313" key="2">
    <source>
        <dbReference type="Proteomes" id="UP000555193"/>
    </source>
</evidence>
<name>A0ABD6L9L0_PHOVU</name>
<dbReference type="EMBL" id="JABDSH010000080">
    <property type="protein sequence ID" value="NMW36859.1"/>
    <property type="molecule type" value="Genomic_DNA"/>
</dbReference>
<dbReference type="Proteomes" id="UP000555193">
    <property type="component" value="Unassembled WGS sequence"/>
</dbReference>
<sequence length="105" mass="12220">MNETQQIKIMRSIFSAMMVGGHLNNQMQMAKELKAIHYLLKEQEHLSEQERDNCLFYFFKEYALGCKPPISDLYIRNNMIPIIKNFDSMDLETGSSLLLAAKMNI</sequence>
<gene>
    <name evidence="1" type="ORF">HKQ54_12085</name>
</gene>
<dbReference type="AlphaFoldDB" id="A0ABD6L9L0"/>
<protein>
    <submittedName>
        <fullName evidence="1">Uncharacterized protein</fullName>
    </submittedName>
</protein>
<evidence type="ECO:0000313" key="1">
    <source>
        <dbReference type="EMBL" id="NMW36859.1"/>
    </source>
</evidence>